<dbReference type="Gene3D" id="2.30.30.40">
    <property type="entry name" value="SH3 Domains"/>
    <property type="match status" value="1"/>
</dbReference>
<dbReference type="Gene3D" id="1.10.1330.10">
    <property type="entry name" value="Dockerin domain"/>
    <property type="match status" value="1"/>
</dbReference>
<dbReference type="AlphaFoldDB" id="A0A1H6KTB6"/>
<dbReference type="InterPro" id="IPR016134">
    <property type="entry name" value="Dockerin_dom"/>
</dbReference>
<feature type="chain" id="PRO_5010162000" description="Dockerin domain-containing protein" evidence="1">
    <location>
        <begin position="35"/>
        <end position="751"/>
    </location>
</feature>
<gene>
    <name evidence="3" type="ORF">SAMN02910265_02473</name>
</gene>
<keyword evidence="1" id="KW-0732">Signal</keyword>
<protein>
    <recommendedName>
        <fullName evidence="2">Dockerin domain-containing protein</fullName>
    </recommendedName>
</protein>
<sequence>MLKKFAAVILAASTAIISFSAAPTSLFTPSSVNAAGTVNAASIPDWVPKDLSSAIEFRNTYGTVHIDNGIICVVSQLSMATSSEAEPKGILQYEIVPTDSSVKILWHTNYSSKDSHYYYEVAVLAPQQACDFDIAVVDVLTDEPDPDLKYGHAISRYSFSAKDDLSVTETDIYSWLPDCEKEYTDYVKKHGEVSVKDNYVVFCMESNAGSPLSWRERSEDYSENFERAAFLFCSEETAEPVDGGDIYQVAAYKAVKDGCAKIEWEYAPNFTWELRPPFSEDEMKQSLTADCAVLDNAQTILLSGQIRVTLADCDTDEAIILGEGEMPSIATNISNGEVATGPVLVMETDPAIVSNDLGRQFNSSSFSFSLNSSSLPKGYSFPDGADHMGYYGGTISPEDYVTITKFDNGAANVVFKLMTAPTGDVNSDGEFNVSDIVLLQKWLLGVPDTILADWQAADLCNDDVLDIFDLIMMRKALIVQSTKDYVEPDEYFEFGTPFVVWEDGLKLYLGPDESYENVASIPQNTRLSEYGYQKNNDNWLFTEYNGQYGWIRTFSEDGMTPTIFYEQVAKKPVIYLYPEEETDVHVELELTEAELSTTYPKYNNGWDVTAYPDGSLLNKADGTHHKYLFWDAVNCRTRFGFAEGFCVAGSDTESFLREKLTYIGLTEEEMNEFIVYWLPLMEHNKYNLIAFQGDAYTDSAKLNITPEPDSLLRIFMTYVPLEDTVDIRPQQLDTFERKGFTVVEWGGSEVR</sequence>
<dbReference type="GO" id="GO:0004553">
    <property type="term" value="F:hydrolase activity, hydrolyzing O-glycosyl compounds"/>
    <property type="evidence" value="ECO:0007669"/>
    <property type="project" value="InterPro"/>
</dbReference>
<name>A0A1H6KTB6_RUMFL</name>
<dbReference type="EMBL" id="FNWV01000009">
    <property type="protein sequence ID" value="SEH74913.1"/>
    <property type="molecule type" value="Genomic_DNA"/>
</dbReference>
<evidence type="ECO:0000313" key="3">
    <source>
        <dbReference type="EMBL" id="SEH74913.1"/>
    </source>
</evidence>
<dbReference type="PROSITE" id="PS51766">
    <property type="entry name" value="DOCKERIN"/>
    <property type="match status" value="1"/>
</dbReference>
<dbReference type="CDD" id="cd14256">
    <property type="entry name" value="Dockerin_I"/>
    <property type="match status" value="1"/>
</dbReference>
<evidence type="ECO:0000313" key="4">
    <source>
        <dbReference type="Proteomes" id="UP000183190"/>
    </source>
</evidence>
<accession>A0A1H6KTB6</accession>
<reference evidence="3 4" key="1">
    <citation type="submission" date="2016-10" db="EMBL/GenBank/DDBJ databases">
        <authorList>
            <person name="de Groot N.N."/>
        </authorList>
    </citation>
    <scope>NUCLEOTIDE SEQUENCE [LARGE SCALE GENOMIC DNA]</scope>
    <source>
        <strain evidence="3 4">YAD2003</strain>
    </source>
</reference>
<dbReference type="GO" id="GO:0000272">
    <property type="term" value="P:polysaccharide catabolic process"/>
    <property type="evidence" value="ECO:0007669"/>
    <property type="project" value="InterPro"/>
</dbReference>
<feature type="signal peptide" evidence="1">
    <location>
        <begin position="1"/>
        <end position="34"/>
    </location>
</feature>
<proteinExistence type="predicted"/>
<dbReference type="InterPro" id="IPR002105">
    <property type="entry name" value="Dockerin_1_rpt"/>
</dbReference>
<dbReference type="Pfam" id="PF00404">
    <property type="entry name" value="Dockerin_1"/>
    <property type="match status" value="1"/>
</dbReference>
<feature type="domain" description="Dockerin" evidence="2">
    <location>
        <begin position="418"/>
        <end position="486"/>
    </location>
</feature>
<evidence type="ECO:0000259" key="2">
    <source>
        <dbReference type="PROSITE" id="PS51766"/>
    </source>
</evidence>
<dbReference type="RefSeq" id="WP_242872880.1">
    <property type="nucleotide sequence ID" value="NZ_FNWV01000009.1"/>
</dbReference>
<evidence type="ECO:0000256" key="1">
    <source>
        <dbReference type="SAM" id="SignalP"/>
    </source>
</evidence>
<dbReference type="InterPro" id="IPR036439">
    <property type="entry name" value="Dockerin_dom_sf"/>
</dbReference>
<dbReference type="Proteomes" id="UP000183190">
    <property type="component" value="Unassembled WGS sequence"/>
</dbReference>
<organism evidence="3 4">
    <name type="scientific">Ruminococcus flavefaciens</name>
    <dbReference type="NCBI Taxonomy" id="1265"/>
    <lineage>
        <taxon>Bacteria</taxon>
        <taxon>Bacillati</taxon>
        <taxon>Bacillota</taxon>
        <taxon>Clostridia</taxon>
        <taxon>Eubacteriales</taxon>
        <taxon>Oscillospiraceae</taxon>
        <taxon>Ruminococcus</taxon>
    </lineage>
</organism>
<dbReference type="SUPFAM" id="SSF63446">
    <property type="entry name" value="Type I dockerin domain"/>
    <property type="match status" value="1"/>
</dbReference>